<keyword evidence="1" id="KW-0812">Transmembrane</keyword>
<gene>
    <name evidence="2" type="ORF">S12H4_02180</name>
</gene>
<evidence type="ECO:0008006" key="3">
    <source>
        <dbReference type="Google" id="ProtNLM"/>
    </source>
</evidence>
<dbReference type="Gene3D" id="1.20.1250.20">
    <property type="entry name" value="MFS general substrate transporter like domains"/>
    <property type="match status" value="1"/>
</dbReference>
<keyword evidence="1" id="KW-0472">Membrane</keyword>
<dbReference type="InterPro" id="IPR039672">
    <property type="entry name" value="MFS_2"/>
</dbReference>
<dbReference type="PANTHER" id="PTHR11328">
    <property type="entry name" value="MAJOR FACILITATOR SUPERFAMILY DOMAIN-CONTAINING PROTEIN"/>
    <property type="match status" value="1"/>
</dbReference>
<sequence>MEKIHMPWEKKGLKRFPWIIIGVVPWLISFLFIYLVPTDWYGSTSVVQAHQFQIFAWYVVTLCIYDTCFTLYDVNIISLYPDKFTDIKERRTVQGFGTILGITGLVLAFIIPSLLFIDTFVAETYIQAATFSIVVGLALFLLVIPGVRENRKVKELYAKRKEAGEEQEVEPFFKSTGRVLRDRTFMIKVIFFFGYQVGGIMIQTSALYISTYILGMSNEAIIYLLGAMLLGALISTPIWTFFAHKINNNRKMSIVAGILLFLTFLPMIFIWELIPWMIALFFFGIGIGGHWYVDPPTMGDVLDDVAVRTGKSQQAIYYGFQSFFIKFGQTFISITIALSHIMTGYVEGAPKQSPFAVFGIRIHTAIVPAFLVLITVLLFWKYYDLTPDKVAKNKEKLAEMELR</sequence>
<reference evidence="2" key="1">
    <citation type="journal article" date="2014" name="Front. Microbiol.">
        <title>High frequency of phylogenetically diverse reductive dehalogenase-homologous genes in deep subseafloor sedimentary metagenomes.</title>
        <authorList>
            <person name="Kawai M."/>
            <person name="Futagami T."/>
            <person name="Toyoda A."/>
            <person name="Takaki Y."/>
            <person name="Nishi S."/>
            <person name="Hori S."/>
            <person name="Arai W."/>
            <person name="Tsubouchi T."/>
            <person name="Morono Y."/>
            <person name="Uchiyama I."/>
            <person name="Ito T."/>
            <person name="Fujiyama A."/>
            <person name="Inagaki F."/>
            <person name="Takami H."/>
        </authorList>
    </citation>
    <scope>NUCLEOTIDE SEQUENCE</scope>
    <source>
        <strain evidence="2">Expedition CK06-06</strain>
    </source>
</reference>
<feature type="transmembrane region" description="Helical" evidence="1">
    <location>
        <begin position="95"/>
        <end position="117"/>
    </location>
</feature>
<dbReference type="AlphaFoldDB" id="X1RQP2"/>
<comment type="caution">
    <text evidence="2">The sequence shown here is derived from an EMBL/GenBank/DDBJ whole genome shotgun (WGS) entry which is preliminary data.</text>
</comment>
<feature type="transmembrane region" description="Helical" evidence="1">
    <location>
        <begin position="277"/>
        <end position="294"/>
    </location>
</feature>
<accession>X1RQP2</accession>
<name>X1RQP2_9ZZZZ</name>
<dbReference type="SUPFAM" id="SSF103473">
    <property type="entry name" value="MFS general substrate transporter"/>
    <property type="match status" value="1"/>
</dbReference>
<feature type="transmembrane region" description="Helical" evidence="1">
    <location>
        <begin position="220"/>
        <end position="242"/>
    </location>
</feature>
<dbReference type="GO" id="GO:0008643">
    <property type="term" value="P:carbohydrate transport"/>
    <property type="evidence" value="ECO:0007669"/>
    <property type="project" value="InterPro"/>
</dbReference>
<feature type="transmembrane region" description="Helical" evidence="1">
    <location>
        <begin position="189"/>
        <end position="214"/>
    </location>
</feature>
<organism evidence="2">
    <name type="scientific">marine sediment metagenome</name>
    <dbReference type="NCBI Taxonomy" id="412755"/>
    <lineage>
        <taxon>unclassified sequences</taxon>
        <taxon>metagenomes</taxon>
        <taxon>ecological metagenomes</taxon>
    </lineage>
</organism>
<dbReference type="PANTHER" id="PTHR11328:SF24">
    <property type="entry name" value="MAJOR FACILITATOR SUPERFAMILY (MFS) PROFILE DOMAIN-CONTAINING PROTEIN"/>
    <property type="match status" value="1"/>
</dbReference>
<dbReference type="InterPro" id="IPR036259">
    <property type="entry name" value="MFS_trans_sf"/>
</dbReference>
<feature type="transmembrane region" description="Helical" evidence="1">
    <location>
        <begin position="129"/>
        <end position="147"/>
    </location>
</feature>
<protein>
    <recommendedName>
        <fullName evidence="3">Major facilitator superfamily (MFS) profile domain-containing protein</fullName>
    </recommendedName>
</protein>
<feature type="transmembrane region" description="Helical" evidence="1">
    <location>
        <begin position="55"/>
        <end position="74"/>
    </location>
</feature>
<dbReference type="GO" id="GO:0015293">
    <property type="term" value="F:symporter activity"/>
    <property type="evidence" value="ECO:0007669"/>
    <property type="project" value="InterPro"/>
</dbReference>
<dbReference type="Pfam" id="PF13347">
    <property type="entry name" value="MFS_2"/>
    <property type="match status" value="1"/>
</dbReference>
<evidence type="ECO:0000313" key="2">
    <source>
        <dbReference type="EMBL" id="GAI65495.1"/>
    </source>
</evidence>
<keyword evidence="1" id="KW-1133">Transmembrane helix</keyword>
<dbReference type="GO" id="GO:0005886">
    <property type="term" value="C:plasma membrane"/>
    <property type="evidence" value="ECO:0007669"/>
    <property type="project" value="TreeGrafter"/>
</dbReference>
<feature type="transmembrane region" description="Helical" evidence="1">
    <location>
        <begin position="254"/>
        <end position="271"/>
    </location>
</feature>
<feature type="transmembrane region" description="Helical" evidence="1">
    <location>
        <begin position="315"/>
        <end position="338"/>
    </location>
</feature>
<proteinExistence type="predicted"/>
<feature type="transmembrane region" description="Helical" evidence="1">
    <location>
        <begin position="358"/>
        <end position="380"/>
    </location>
</feature>
<evidence type="ECO:0000256" key="1">
    <source>
        <dbReference type="SAM" id="Phobius"/>
    </source>
</evidence>
<dbReference type="EMBL" id="BARW01000510">
    <property type="protein sequence ID" value="GAI65495.1"/>
    <property type="molecule type" value="Genomic_DNA"/>
</dbReference>
<feature type="transmembrane region" description="Helical" evidence="1">
    <location>
        <begin position="16"/>
        <end position="35"/>
    </location>
</feature>